<reference evidence="16" key="2">
    <citation type="submission" date="2025-08" db="UniProtKB">
        <authorList>
            <consortium name="Ensembl"/>
        </authorList>
    </citation>
    <scope>IDENTIFICATION</scope>
</reference>
<dbReference type="PROSITE" id="PS50103">
    <property type="entry name" value="ZF_C3H1"/>
    <property type="match status" value="1"/>
</dbReference>
<reference evidence="16 17" key="1">
    <citation type="journal article" date="2007" name="Nature">
        <title>Genome of the marsupial Monodelphis domestica reveals innovation in non-coding sequences.</title>
        <authorList>
            <person name="Mikkelsen T.S."/>
            <person name="Wakefield M.J."/>
            <person name="Aken B."/>
            <person name="Amemiya C.T."/>
            <person name="Chang J.L."/>
            <person name="Duke S."/>
            <person name="Garber M."/>
            <person name="Gentles A.J."/>
            <person name="Goodstadt L."/>
            <person name="Heger A."/>
            <person name="Jurka J."/>
            <person name="Kamal M."/>
            <person name="Mauceli E."/>
            <person name="Searle S.M."/>
            <person name="Sharpe T."/>
            <person name="Baker M.L."/>
            <person name="Batzer M.A."/>
            <person name="Benos P.V."/>
            <person name="Belov K."/>
            <person name="Clamp M."/>
            <person name="Cook A."/>
            <person name="Cuff J."/>
            <person name="Das R."/>
            <person name="Davidow L."/>
            <person name="Deakin J.E."/>
            <person name="Fazzari M.J."/>
            <person name="Glass J.L."/>
            <person name="Grabherr M."/>
            <person name="Greally J.M."/>
            <person name="Gu W."/>
            <person name="Hore T.A."/>
            <person name="Huttley G.A."/>
            <person name="Kleber M."/>
            <person name="Jirtle R.L."/>
            <person name="Koina E."/>
            <person name="Lee J.T."/>
            <person name="Mahony S."/>
            <person name="Marra M.A."/>
            <person name="Miller R.D."/>
            <person name="Nicholls R.D."/>
            <person name="Oda M."/>
            <person name="Papenfuss A.T."/>
            <person name="Parra Z.E."/>
            <person name="Pollock D.D."/>
            <person name="Ray D.A."/>
            <person name="Schein J.E."/>
            <person name="Speed T.P."/>
            <person name="Thompson K."/>
            <person name="VandeBerg J.L."/>
            <person name="Wade C.M."/>
            <person name="Walker J.A."/>
            <person name="Waters P.D."/>
            <person name="Webber C."/>
            <person name="Weidman J.R."/>
            <person name="Xie X."/>
            <person name="Zody M.C."/>
            <person name="Baldwin J."/>
            <person name="Abdouelleil A."/>
            <person name="Abdulkadir J."/>
            <person name="Abebe A."/>
            <person name="Abera B."/>
            <person name="Abreu J."/>
            <person name="Acer S.C."/>
            <person name="Aftuck L."/>
            <person name="Alexander A."/>
            <person name="An P."/>
            <person name="Anderson E."/>
            <person name="Anderson S."/>
            <person name="Arachi H."/>
            <person name="Azer M."/>
            <person name="Bachantsang P."/>
            <person name="Barry A."/>
            <person name="Bayul T."/>
            <person name="Berlin A."/>
            <person name="Bessette D."/>
            <person name="Bloom T."/>
            <person name="Bloom T."/>
            <person name="Boguslavskiy L."/>
            <person name="Bonnet C."/>
            <person name="Boukhgalter B."/>
            <person name="Bourzgui I."/>
            <person name="Brown A."/>
            <person name="Cahill P."/>
            <person name="Channer S."/>
            <person name="Cheshatsang Y."/>
            <person name="Chuda L."/>
            <person name="Citroen M."/>
            <person name="Collymore A."/>
            <person name="Cooke P."/>
            <person name="Costello M."/>
            <person name="D'Aco K."/>
            <person name="Daza R."/>
            <person name="De Haan G."/>
            <person name="DeGray S."/>
            <person name="DeMaso C."/>
            <person name="Dhargay N."/>
            <person name="Dooley K."/>
            <person name="Dooley E."/>
            <person name="Doricent M."/>
            <person name="Dorje P."/>
            <person name="Dorjee K."/>
            <person name="Dupes A."/>
            <person name="Elong R."/>
            <person name="Falk J."/>
            <person name="Farina A."/>
            <person name="Faro S."/>
            <person name="Ferguson D."/>
            <person name="Fisher S."/>
            <person name="Foley C.D."/>
            <person name="Franke A."/>
            <person name="Friedrich D."/>
            <person name="Gadbois L."/>
            <person name="Gearin G."/>
            <person name="Gearin C.R."/>
            <person name="Giannoukos G."/>
            <person name="Goode T."/>
            <person name="Graham J."/>
            <person name="Grandbois E."/>
            <person name="Grewal S."/>
            <person name="Gyaltsen K."/>
            <person name="Hafez N."/>
            <person name="Hagos B."/>
            <person name="Hall J."/>
            <person name="Henson C."/>
            <person name="Hollinger A."/>
            <person name="Honan T."/>
            <person name="Huard M.D."/>
            <person name="Hughes L."/>
            <person name="Hurhula B."/>
            <person name="Husby M.E."/>
            <person name="Kamat A."/>
            <person name="Kanga B."/>
            <person name="Kashin S."/>
            <person name="Khazanovich D."/>
            <person name="Kisner P."/>
            <person name="Lance K."/>
            <person name="Lara M."/>
            <person name="Lee W."/>
            <person name="Lennon N."/>
            <person name="Letendre F."/>
            <person name="LeVine R."/>
            <person name="Lipovsky A."/>
            <person name="Liu X."/>
            <person name="Liu J."/>
            <person name="Liu S."/>
            <person name="Lokyitsang T."/>
            <person name="Lokyitsang Y."/>
            <person name="Lubonja R."/>
            <person name="Lui A."/>
            <person name="MacDonald P."/>
            <person name="Magnisalis V."/>
            <person name="Maru K."/>
            <person name="Matthews C."/>
            <person name="McCusker W."/>
            <person name="McDonough S."/>
            <person name="Mehta T."/>
            <person name="Meldrim J."/>
            <person name="Meneus L."/>
            <person name="Mihai O."/>
            <person name="Mihalev A."/>
            <person name="Mihova T."/>
            <person name="Mittelman R."/>
            <person name="Mlenga V."/>
            <person name="Montmayeur A."/>
            <person name="Mulrain L."/>
            <person name="Navidi A."/>
            <person name="Naylor J."/>
            <person name="Negash T."/>
            <person name="Nguyen T."/>
            <person name="Nguyen N."/>
            <person name="Nicol R."/>
            <person name="Norbu C."/>
            <person name="Norbu N."/>
            <person name="Novod N."/>
            <person name="O'Neill B."/>
            <person name="Osman S."/>
            <person name="Markiewicz E."/>
            <person name="Oyono O.L."/>
            <person name="Patti C."/>
            <person name="Phunkhang P."/>
            <person name="Pierre F."/>
            <person name="Priest M."/>
            <person name="Raghuraman S."/>
            <person name="Rege F."/>
            <person name="Reyes R."/>
            <person name="Rise C."/>
            <person name="Rogov P."/>
            <person name="Ross K."/>
            <person name="Ryan E."/>
            <person name="Settipalli S."/>
            <person name="Shea T."/>
            <person name="Sherpa N."/>
            <person name="Shi L."/>
            <person name="Shih D."/>
            <person name="Sparrow T."/>
            <person name="Spaulding J."/>
            <person name="Stalker J."/>
            <person name="Stange-Thomann N."/>
            <person name="Stavropoulos S."/>
            <person name="Stone C."/>
            <person name="Strader C."/>
            <person name="Tesfaye S."/>
            <person name="Thomson T."/>
            <person name="Thoulutsang Y."/>
            <person name="Thoulutsang D."/>
            <person name="Topham K."/>
            <person name="Topping I."/>
            <person name="Tsamla T."/>
            <person name="Vassiliev H."/>
            <person name="Vo A."/>
            <person name="Wangchuk T."/>
            <person name="Wangdi T."/>
            <person name="Weiand M."/>
            <person name="Wilkinson J."/>
            <person name="Wilson A."/>
            <person name="Yadav S."/>
            <person name="Young G."/>
            <person name="Yu Q."/>
            <person name="Zembek L."/>
            <person name="Zhong D."/>
            <person name="Zimmer A."/>
            <person name="Zwirko Z."/>
            <person name="Jaffe D.B."/>
            <person name="Alvarez P."/>
            <person name="Brockman W."/>
            <person name="Butler J."/>
            <person name="Chin C."/>
            <person name="Gnerre S."/>
            <person name="MacCallum I."/>
            <person name="Graves J.A."/>
            <person name="Ponting C.P."/>
            <person name="Breen M."/>
            <person name="Samollow P.B."/>
            <person name="Lander E.S."/>
            <person name="Lindblad-Toh K."/>
        </authorList>
    </citation>
    <scope>NUCLEOTIDE SEQUENCE [LARGE SCALE GENOMIC DNA]</scope>
</reference>
<evidence type="ECO:0000313" key="16">
    <source>
        <dbReference type="Ensembl" id="ENSMODP00000002956.3"/>
    </source>
</evidence>
<gene>
    <name evidence="16" type="primary">TOE1</name>
</gene>
<comment type="similarity">
    <text evidence="3">Belongs to the CAF1 family.</text>
</comment>
<dbReference type="InParanoid" id="F7E0E0"/>
<evidence type="ECO:0000256" key="4">
    <source>
        <dbReference type="ARBA" id="ARBA00022553"/>
    </source>
</evidence>
<evidence type="ECO:0000313" key="17">
    <source>
        <dbReference type="Proteomes" id="UP000002280"/>
    </source>
</evidence>
<dbReference type="FunCoup" id="F7E0E0">
    <property type="interactions" value="2987"/>
</dbReference>
<evidence type="ECO:0000259" key="15">
    <source>
        <dbReference type="PROSITE" id="PS50103"/>
    </source>
</evidence>
<dbReference type="CTD" id="114034"/>
<evidence type="ECO:0000256" key="9">
    <source>
        <dbReference type="ARBA" id="ARBA00023242"/>
    </source>
</evidence>
<evidence type="ECO:0000256" key="11">
    <source>
        <dbReference type="ARBA" id="ARBA00062362"/>
    </source>
</evidence>
<feature type="compositionally biased region" description="Low complexity" evidence="14">
    <location>
        <begin position="395"/>
        <end position="408"/>
    </location>
</feature>
<accession>F7E0E0</accession>
<dbReference type="GO" id="GO:0005737">
    <property type="term" value="C:cytoplasm"/>
    <property type="evidence" value="ECO:0007669"/>
    <property type="project" value="Ensembl"/>
</dbReference>
<evidence type="ECO:0000256" key="2">
    <source>
        <dbReference type="ARBA" id="ARBA00004604"/>
    </source>
</evidence>
<dbReference type="eggNOG" id="KOG1990">
    <property type="taxonomic scope" value="Eukaryota"/>
</dbReference>
<dbReference type="KEGG" id="mdo:100024782"/>
<dbReference type="RefSeq" id="XP_001375931.1">
    <property type="nucleotide sequence ID" value="XM_001375894.4"/>
</dbReference>
<evidence type="ECO:0000256" key="7">
    <source>
        <dbReference type="ARBA" id="ARBA00022833"/>
    </source>
</evidence>
<evidence type="ECO:0000256" key="10">
    <source>
        <dbReference type="ARBA" id="ARBA00057484"/>
    </source>
</evidence>
<name>F7E0E0_MONDO</name>
<feature type="compositionally biased region" description="Basic and acidic residues" evidence="14">
    <location>
        <begin position="488"/>
        <end position="497"/>
    </location>
</feature>
<dbReference type="SUPFAM" id="SSF53098">
    <property type="entry name" value="Ribonuclease H-like"/>
    <property type="match status" value="1"/>
</dbReference>
<dbReference type="STRING" id="13616.ENSMODP00000002956"/>
<evidence type="ECO:0000256" key="8">
    <source>
        <dbReference type="ARBA" id="ARBA00022990"/>
    </source>
</evidence>
<evidence type="ECO:0000256" key="6">
    <source>
        <dbReference type="ARBA" id="ARBA00022771"/>
    </source>
</evidence>
<dbReference type="GO" id="GO:0000175">
    <property type="term" value="F:3'-5'-RNA exonuclease activity"/>
    <property type="evidence" value="ECO:0000318"/>
    <property type="project" value="GO_Central"/>
</dbReference>
<dbReference type="PANTHER" id="PTHR15092:SF37">
    <property type="entry name" value="TARGET OF EGR1 PROTEIN 1"/>
    <property type="match status" value="1"/>
</dbReference>
<dbReference type="PANTHER" id="PTHR15092">
    <property type="entry name" value="POLY A -SPECIFIC RIBONUCLEASE/TARGET OF EGR1, MEMBER 1"/>
    <property type="match status" value="1"/>
</dbReference>
<dbReference type="GO" id="GO:0015030">
    <property type="term" value="C:Cajal body"/>
    <property type="evidence" value="ECO:0000318"/>
    <property type="project" value="GO_Central"/>
</dbReference>
<dbReference type="OrthoDB" id="414075at2759"/>
<proteinExistence type="inferred from homology"/>
<dbReference type="AlphaFoldDB" id="F7E0E0"/>
<dbReference type="FunFam" id="3.30.420.10:FF:000039">
    <property type="entry name" value="Target of EGR1 protein 1"/>
    <property type="match status" value="1"/>
</dbReference>
<dbReference type="InterPro" id="IPR012337">
    <property type="entry name" value="RNaseH-like_sf"/>
</dbReference>
<keyword evidence="17" id="KW-1185">Reference proteome</keyword>
<dbReference type="Pfam" id="PF04857">
    <property type="entry name" value="CAF1"/>
    <property type="match status" value="2"/>
</dbReference>
<keyword evidence="8" id="KW-0007">Acetylation</keyword>
<dbReference type="GO" id="GO:0017069">
    <property type="term" value="F:snRNA binding"/>
    <property type="evidence" value="ECO:0000318"/>
    <property type="project" value="GO_Central"/>
</dbReference>
<dbReference type="GeneID" id="100024782"/>
<keyword evidence="5 13" id="KW-0479">Metal-binding</keyword>
<dbReference type="OMA" id="RCCMPPT"/>
<dbReference type="Bgee" id="ENSMODG00000002430">
    <property type="expression patterns" value="Expressed in testis and 18 other cell types or tissues"/>
</dbReference>
<dbReference type="InterPro" id="IPR051181">
    <property type="entry name" value="CAF1_poly(A)_ribonucleases"/>
</dbReference>
<sequence>MAAGAEAEAETDTDTEAENETPEVSSEDSGTEIPISMCESEKRTREREGREGEGRPGIRRGCGMELPEPSSLQVPVVDVQIDNFKDMWPSILLAIQTASFVAVDTELSGLGERKNLLDHCIEERYKAVAKAARTRSVLSLGLACFRQQITKADHSYLVQVFNLTLLCMQEYIIEPQSVQFLVQHGFDFNRQYTQGIPYHKGNDKGNDSQIQGVRMLFLELIRARRPLVLHNGLIDLAFLYESFYAHLPDKLVTFTADLFEMFPAGIYDTKYAAEFQARFVASYLEYAYRKCERENGKQQIAGAPHVVLDFCRYPSSMDSHIDYRGCSTPRARTHLSSNLATSGICDTFSAYGWCPLGLQCPLSHDVDLIISTDEAMEDKRRRRGRRRKRWKARQGRTGPLPTDGPTPTKQTCREGLGIEWEDGNNPLGDEDEGEVEFNAEAEGEFDAEAEGEAETEEGEGEAEIDDEAEELISCGPEASSSEDLEPELELRPRERPRSRGPNIGGGLHRAGFDAFMTGYVMAYLGLSKNSKPSSHDQLWLPECHNKVYLSGKAVPLPIAKSHFSRTSKAHNEKMKLAWGCS</sequence>
<feature type="domain" description="C3H1-type" evidence="15">
    <location>
        <begin position="339"/>
        <end position="367"/>
    </location>
</feature>
<feature type="region of interest" description="Disordered" evidence="14">
    <location>
        <begin position="443"/>
        <end position="464"/>
    </location>
</feature>
<comment type="function">
    <text evidence="10">Inhibits cell growth rate and cell cycle. Induces CDKN1A expression as well as TGF-beta expression. Mediates the inhibitory growth effect of EGR1. Involved in the maturation of snRNAs and snRNA 3'-tail processing.</text>
</comment>
<comment type="subcellular location">
    <subcellularLocation>
        <location evidence="1">Nucleus speckle</location>
    </subcellularLocation>
    <subcellularLocation>
        <location evidence="2">Nucleus</location>
        <location evidence="2">Nucleolus</location>
    </subcellularLocation>
</comment>
<keyword evidence="7 13" id="KW-0862">Zinc</keyword>
<feature type="region of interest" description="Disordered" evidence="14">
    <location>
        <begin position="377"/>
        <end position="412"/>
    </location>
</feature>
<dbReference type="HOGENOM" id="CLU_044804_1_0_1"/>
<feature type="zinc finger region" description="C3H1-type" evidence="13">
    <location>
        <begin position="339"/>
        <end position="367"/>
    </location>
</feature>
<dbReference type="Gene3D" id="3.30.420.10">
    <property type="entry name" value="Ribonuclease H-like superfamily/Ribonuclease H"/>
    <property type="match status" value="2"/>
</dbReference>
<dbReference type="GO" id="GO:0004535">
    <property type="term" value="F:poly(A)-specific ribonuclease activity"/>
    <property type="evidence" value="ECO:0007669"/>
    <property type="project" value="Ensembl"/>
</dbReference>
<feature type="compositionally biased region" description="Basic residues" evidence="14">
    <location>
        <begin position="380"/>
        <end position="394"/>
    </location>
</feature>
<dbReference type="Ensembl" id="ENSMODT00000003015.3">
    <property type="protein sequence ID" value="ENSMODP00000002956.3"/>
    <property type="gene ID" value="ENSMODG00000002430.3"/>
</dbReference>
<dbReference type="GeneTree" id="ENSGT00940000153167"/>
<feature type="region of interest" description="Disordered" evidence="14">
    <location>
        <begin position="476"/>
        <end position="505"/>
    </location>
</feature>
<evidence type="ECO:0000256" key="14">
    <source>
        <dbReference type="SAM" id="MobiDB-lite"/>
    </source>
</evidence>
<evidence type="ECO:0000256" key="13">
    <source>
        <dbReference type="PROSITE-ProRule" id="PRU00723"/>
    </source>
</evidence>
<comment type="subunit">
    <text evidence="11">Interacts with U1, U2, U4, U5 and U6 snRNAs.</text>
</comment>
<dbReference type="Proteomes" id="UP000002280">
    <property type="component" value="Chromosome 2"/>
</dbReference>
<feature type="compositionally biased region" description="Acidic residues" evidence="14">
    <location>
        <begin position="7"/>
        <end position="30"/>
    </location>
</feature>
<evidence type="ECO:0000256" key="12">
    <source>
        <dbReference type="ARBA" id="ARBA00071349"/>
    </source>
</evidence>
<evidence type="ECO:0000256" key="1">
    <source>
        <dbReference type="ARBA" id="ARBA00004324"/>
    </source>
</evidence>
<reference evidence="16" key="3">
    <citation type="submission" date="2025-09" db="UniProtKB">
        <authorList>
            <consortium name="Ensembl"/>
        </authorList>
    </citation>
    <scope>IDENTIFICATION</scope>
</reference>
<organism evidence="16 17">
    <name type="scientific">Monodelphis domestica</name>
    <name type="common">Gray short-tailed opossum</name>
    <dbReference type="NCBI Taxonomy" id="13616"/>
    <lineage>
        <taxon>Eukaryota</taxon>
        <taxon>Metazoa</taxon>
        <taxon>Chordata</taxon>
        <taxon>Craniata</taxon>
        <taxon>Vertebrata</taxon>
        <taxon>Euteleostomi</taxon>
        <taxon>Mammalia</taxon>
        <taxon>Metatheria</taxon>
        <taxon>Didelphimorphia</taxon>
        <taxon>Didelphidae</taxon>
        <taxon>Monodelphis</taxon>
    </lineage>
</organism>
<evidence type="ECO:0000256" key="3">
    <source>
        <dbReference type="ARBA" id="ARBA00008372"/>
    </source>
</evidence>
<dbReference type="GO" id="GO:0008270">
    <property type="term" value="F:zinc ion binding"/>
    <property type="evidence" value="ECO:0007669"/>
    <property type="project" value="UniProtKB-KW"/>
</dbReference>
<protein>
    <recommendedName>
        <fullName evidence="12">Target of EGR1 protein 1</fullName>
    </recommendedName>
</protein>
<keyword evidence="4" id="KW-0597">Phosphoprotein</keyword>
<dbReference type="GO" id="GO:0034472">
    <property type="term" value="P:snRNA 3'-end processing"/>
    <property type="evidence" value="ECO:0000318"/>
    <property type="project" value="GO_Central"/>
</dbReference>
<dbReference type="InterPro" id="IPR000571">
    <property type="entry name" value="Znf_CCCH"/>
</dbReference>
<feature type="compositionally biased region" description="Basic and acidic residues" evidence="14">
    <location>
        <begin position="39"/>
        <end position="56"/>
    </location>
</feature>
<evidence type="ECO:0000256" key="5">
    <source>
        <dbReference type="ARBA" id="ARBA00022723"/>
    </source>
</evidence>
<keyword evidence="6 13" id="KW-0863">Zinc-finger</keyword>
<dbReference type="InterPro" id="IPR036397">
    <property type="entry name" value="RNaseH_sf"/>
</dbReference>
<dbReference type="InterPro" id="IPR006941">
    <property type="entry name" value="RNase_CAF1"/>
</dbReference>
<dbReference type="GO" id="GO:0016607">
    <property type="term" value="C:nuclear speck"/>
    <property type="evidence" value="ECO:0007669"/>
    <property type="project" value="UniProtKB-SubCell"/>
</dbReference>
<dbReference type="Gene3D" id="6.10.250.3220">
    <property type="match status" value="1"/>
</dbReference>
<feature type="region of interest" description="Disordered" evidence="14">
    <location>
        <begin position="1"/>
        <end position="65"/>
    </location>
</feature>
<keyword evidence="9" id="KW-0539">Nucleus</keyword>
<dbReference type="GO" id="GO:0005730">
    <property type="term" value="C:nucleolus"/>
    <property type="evidence" value="ECO:0007669"/>
    <property type="project" value="UniProtKB-SubCell"/>
</dbReference>